<evidence type="ECO:0000259" key="7">
    <source>
        <dbReference type="Pfam" id="PF09335"/>
    </source>
</evidence>
<comment type="subcellular location">
    <subcellularLocation>
        <location evidence="1">Cell membrane</location>
        <topology evidence="1">Multi-pass membrane protein</topology>
    </subcellularLocation>
</comment>
<dbReference type="Pfam" id="PF09335">
    <property type="entry name" value="VTT_dom"/>
    <property type="match status" value="1"/>
</dbReference>
<evidence type="ECO:0000256" key="6">
    <source>
        <dbReference type="SAM" id="Phobius"/>
    </source>
</evidence>
<reference evidence="8" key="1">
    <citation type="submission" date="2022-12" db="EMBL/GenBank/DDBJ databases">
        <title>Reclassification of two methanogenic archaea species isolated from the Kolyma lowland permafrost.</title>
        <authorList>
            <person name="Trubitsyn V.E."/>
            <person name="Rivkina E.M."/>
            <person name="Shcherbakova V.A."/>
        </authorList>
    </citation>
    <scope>NUCLEOTIDE SEQUENCE</scope>
    <source>
        <strain evidence="8">M2</strain>
        <strain evidence="9">MK4</strain>
    </source>
</reference>
<dbReference type="PANTHER" id="PTHR42709:SF6">
    <property type="entry name" value="UNDECAPRENYL PHOSPHATE TRANSPORTER A"/>
    <property type="match status" value="1"/>
</dbReference>
<feature type="transmembrane region" description="Helical" evidence="6">
    <location>
        <begin position="7"/>
        <end position="31"/>
    </location>
</feature>
<dbReference type="AlphaFoldDB" id="A0A9E5A0F7"/>
<sequence length="198" mass="21643">MIDLATYFGNLAVNIVGTFGYFGVVIGTAFFPSEIIMPLAGVAVSQGKMTLGGIIAAAIIGDVSGALIIYGIAYIGGRPLMEKYGKYILIDQDKLEQADAWFEKYGPEAVLISKLLPIMGRVISVPAGITKMSLKKFVTYTFIGTLPFAVTLGYLGVQLGIKWPIIKEYLDTWDIIIVTVVFISILVYLIYKKRINTK</sequence>
<dbReference type="EMBL" id="JAPVES010000030">
    <property type="protein sequence ID" value="MCZ3373421.1"/>
    <property type="molecule type" value="Genomic_DNA"/>
</dbReference>
<feature type="transmembrane region" description="Helical" evidence="6">
    <location>
        <begin position="173"/>
        <end position="191"/>
    </location>
</feature>
<name>A0A9E5A0F7_9EURY</name>
<keyword evidence="10" id="KW-1185">Reference proteome</keyword>
<keyword evidence="5 6" id="KW-0472">Membrane</keyword>
<feature type="transmembrane region" description="Helical" evidence="6">
    <location>
        <begin position="51"/>
        <end position="76"/>
    </location>
</feature>
<dbReference type="EMBL" id="JAPVER010000020">
    <property type="protein sequence ID" value="MCZ3367431.1"/>
    <property type="molecule type" value="Genomic_DNA"/>
</dbReference>
<dbReference type="GO" id="GO:0005886">
    <property type="term" value="C:plasma membrane"/>
    <property type="evidence" value="ECO:0007669"/>
    <property type="project" value="UniProtKB-SubCell"/>
</dbReference>
<keyword evidence="3 6" id="KW-0812">Transmembrane</keyword>
<evidence type="ECO:0000256" key="1">
    <source>
        <dbReference type="ARBA" id="ARBA00004651"/>
    </source>
</evidence>
<evidence type="ECO:0000313" key="8">
    <source>
        <dbReference type="EMBL" id="MCZ3367431.1"/>
    </source>
</evidence>
<dbReference type="InterPro" id="IPR051311">
    <property type="entry name" value="DedA_domain"/>
</dbReference>
<evidence type="ECO:0000256" key="3">
    <source>
        <dbReference type="ARBA" id="ARBA00022692"/>
    </source>
</evidence>
<dbReference type="RefSeq" id="WP_048082655.1">
    <property type="nucleotide sequence ID" value="NZ_JAPVER010000020.1"/>
</dbReference>
<protein>
    <submittedName>
        <fullName evidence="8">DedA family protein</fullName>
    </submittedName>
</protein>
<evidence type="ECO:0000313" key="9">
    <source>
        <dbReference type="EMBL" id="MCZ3373421.1"/>
    </source>
</evidence>
<dbReference type="InterPro" id="IPR032816">
    <property type="entry name" value="VTT_dom"/>
</dbReference>
<keyword evidence="4 6" id="KW-1133">Transmembrane helix</keyword>
<comment type="caution">
    <text evidence="8">The sequence shown here is derived from an EMBL/GenBank/DDBJ whole genome shotgun (WGS) entry which is preliminary data.</text>
</comment>
<keyword evidence="2" id="KW-1003">Cell membrane</keyword>
<feature type="transmembrane region" description="Helical" evidence="6">
    <location>
        <begin position="137"/>
        <end position="161"/>
    </location>
</feature>
<dbReference type="Proteomes" id="UP001068021">
    <property type="component" value="Unassembled WGS sequence"/>
</dbReference>
<evidence type="ECO:0000313" key="10">
    <source>
        <dbReference type="Proteomes" id="UP001068021"/>
    </source>
</evidence>
<evidence type="ECO:0000256" key="4">
    <source>
        <dbReference type="ARBA" id="ARBA00022989"/>
    </source>
</evidence>
<dbReference type="PANTHER" id="PTHR42709">
    <property type="entry name" value="ALKALINE PHOSPHATASE LIKE PROTEIN"/>
    <property type="match status" value="1"/>
</dbReference>
<proteinExistence type="predicted"/>
<accession>A0A9E5A0F7</accession>
<gene>
    <name evidence="9" type="ORF">O3H35_12310</name>
    <name evidence="8" type="ORF">O3H54_16180</name>
</gene>
<organism evidence="8 10">
    <name type="scientific">Methanobacterium veterum</name>
    <dbReference type="NCBI Taxonomy" id="408577"/>
    <lineage>
        <taxon>Archaea</taxon>
        <taxon>Methanobacteriati</taxon>
        <taxon>Methanobacteriota</taxon>
        <taxon>Methanomada group</taxon>
        <taxon>Methanobacteria</taxon>
        <taxon>Methanobacteriales</taxon>
        <taxon>Methanobacteriaceae</taxon>
        <taxon>Methanobacterium</taxon>
    </lineage>
</organism>
<evidence type="ECO:0000256" key="2">
    <source>
        <dbReference type="ARBA" id="ARBA00022475"/>
    </source>
</evidence>
<feature type="domain" description="VTT" evidence="7">
    <location>
        <begin position="31"/>
        <end position="157"/>
    </location>
</feature>
<dbReference type="Proteomes" id="UP001074446">
    <property type="component" value="Unassembled WGS sequence"/>
</dbReference>
<evidence type="ECO:0000256" key="5">
    <source>
        <dbReference type="ARBA" id="ARBA00023136"/>
    </source>
</evidence>